<keyword evidence="2" id="KW-1185">Reference proteome</keyword>
<dbReference type="InterPro" id="IPR042099">
    <property type="entry name" value="ANL_N_sf"/>
</dbReference>
<evidence type="ECO:0000313" key="2">
    <source>
        <dbReference type="Proteomes" id="UP001432128"/>
    </source>
</evidence>
<dbReference type="KEGG" id="whr:OG579_21565"/>
<dbReference type="NCBIfam" id="TIGR03089">
    <property type="entry name" value="TIGR03089 family protein"/>
    <property type="match status" value="1"/>
</dbReference>
<name>A0AAU4K2D9_9NOCA</name>
<gene>
    <name evidence="1" type="ORF">OG579_21565</name>
</gene>
<accession>A0AAU4K2D9</accession>
<sequence>MSTRPAPDVATVTDAVFGPALATDPASPLFTFYDDASGERTELSTLTAVNWAAKTANFLRDEIGVAPGDRVAVDLPEHWQTFTILLGAWWAGAEVVLGSDPSVSVAFCAHDRLDAHADVDEVVVAPLDPFALPVADLPIGVTDFGSGVRVHGDQFAPIVGGPAALDGRTVSEIVTAATARAAADTITAGSRVMSTCRWDTADGLIRGVLATPVVGGSLVHVSHADAHAMAGRADTEKATVSLS</sequence>
<evidence type="ECO:0000313" key="1">
    <source>
        <dbReference type="EMBL" id="WUM20230.1"/>
    </source>
</evidence>
<dbReference type="AlphaFoldDB" id="A0AAU4K2D9"/>
<dbReference type="InterPro" id="IPR017523">
    <property type="entry name" value="Rv3268"/>
</dbReference>
<dbReference type="Gene3D" id="3.40.50.12780">
    <property type="entry name" value="N-terminal domain of ligase-like"/>
    <property type="match status" value="1"/>
</dbReference>
<proteinExistence type="predicted"/>
<reference evidence="1 2" key="1">
    <citation type="submission" date="2022-10" db="EMBL/GenBank/DDBJ databases">
        <title>The complete genomes of actinobacterial strains from the NBC collection.</title>
        <authorList>
            <person name="Joergensen T.S."/>
            <person name="Alvarez Arevalo M."/>
            <person name="Sterndorff E.B."/>
            <person name="Faurdal D."/>
            <person name="Vuksanovic O."/>
            <person name="Mourched A.-S."/>
            <person name="Charusanti P."/>
            <person name="Shaw S."/>
            <person name="Blin K."/>
            <person name="Weber T."/>
        </authorList>
    </citation>
    <scope>NUCLEOTIDE SEQUENCE [LARGE SCALE GENOMIC DNA]</scope>
    <source>
        <strain evidence="1 2">NBC_00319</strain>
    </source>
</reference>
<dbReference type="SUPFAM" id="SSF56801">
    <property type="entry name" value="Acetyl-CoA synthetase-like"/>
    <property type="match status" value="1"/>
</dbReference>
<dbReference type="Proteomes" id="UP001432128">
    <property type="component" value="Chromosome"/>
</dbReference>
<organism evidence="1 2">
    <name type="scientific">Williamsia herbipolensis</name>
    <dbReference type="NCBI Taxonomy" id="1603258"/>
    <lineage>
        <taxon>Bacteria</taxon>
        <taxon>Bacillati</taxon>
        <taxon>Actinomycetota</taxon>
        <taxon>Actinomycetes</taxon>
        <taxon>Mycobacteriales</taxon>
        <taxon>Nocardiaceae</taxon>
        <taxon>Williamsia</taxon>
    </lineage>
</organism>
<protein>
    <submittedName>
        <fullName evidence="1">TIGR03089 family protein</fullName>
    </submittedName>
</protein>
<dbReference type="EMBL" id="CP108021">
    <property type="protein sequence ID" value="WUM20230.1"/>
    <property type="molecule type" value="Genomic_DNA"/>
</dbReference>
<dbReference type="RefSeq" id="WP_328857611.1">
    <property type="nucleotide sequence ID" value="NZ_CP108021.1"/>
</dbReference>